<gene>
    <name evidence="1" type="ORF">NIES30_17410</name>
</gene>
<keyword evidence="2" id="KW-1185">Reference proteome</keyword>
<sequence length="357" mass="40099">MSILWERFIHLCSWQKSSDALAQLRAIHYSNAKRNLQTIVKLIEQDISLNASNLLERFEKLPPESKHRLQLAPDTHTQSVLCNPNNAAEYLHNAIEVEMRAIKRQHLRHSSPHIYRNAAVDYRLGSGPFVDLKGPDVLRPLPDIPGQAARLPSEAAQSVLIRLHHAYHSIGNVSKYAQALIDQTTLVIVCREDVSLPTCVAACSPIAIGRTVLRNPHRTEVDEEELAECLIHEAIHTAIDIAELESPMFLPATVSNVKLISPWSGRSLDINTYLQACWVWFGLASFWADALVSQAFDMKKSFFRLNRALRGFTTDISVPLVPMYEVLNSTMLCSLKSSQQLAQELLTTYNLSGAEKF</sequence>
<name>A0A1U7J1W6_9CYAN</name>
<evidence type="ECO:0008006" key="3">
    <source>
        <dbReference type="Google" id="ProtNLM"/>
    </source>
</evidence>
<dbReference type="OrthoDB" id="3987769at2"/>
<evidence type="ECO:0000313" key="1">
    <source>
        <dbReference type="EMBL" id="OKH46081.1"/>
    </source>
</evidence>
<protein>
    <recommendedName>
        <fullName evidence="3">HEXXH motif domain-containing protein</fullName>
    </recommendedName>
</protein>
<comment type="caution">
    <text evidence="1">The sequence shown here is derived from an EMBL/GenBank/DDBJ whole genome shotgun (WGS) entry which is preliminary data.</text>
</comment>
<reference evidence="1 2" key="1">
    <citation type="submission" date="2016-11" db="EMBL/GenBank/DDBJ databases">
        <title>Draft Genome Sequences of Nine Cyanobacterial Strains from Diverse Habitats.</title>
        <authorList>
            <person name="Zhu T."/>
            <person name="Hou S."/>
            <person name="Lu X."/>
            <person name="Hess W.R."/>
        </authorList>
    </citation>
    <scope>NUCLEOTIDE SEQUENCE [LARGE SCALE GENOMIC DNA]</scope>
    <source>
        <strain evidence="1 2">NIES-30</strain>
    </source>
</reference>
<organism evidence="1 2">
    <name type="scientific">Phormidium tenue NIES-30</name>
    <dbReference type="NCBI Taxonomy" id="549789"/>
    <lineage>
        <taxon>Bacteria</taxon>
        <taxon>Bacillati</taxon>
        <taxon>Cyanobacteriota</taxon>
        <taxon>Cyanophyceae</taxon>
        <taxon>Oscillatoriophycideae</taxon>
        <taxon>Oscillatoriales</taxon>
        <taxon>Oscillatoriaceae</taxon>
        <taxon>Phormidium</taxon>
    </lineage>
</organism>
<dbReference type="Proteomes" id="UP000185557">
    <property type="component" value="Unassembled WGS sequence"/>
</dbReference>
<dbReference type="EMBL" id="MRCG01000014">
    <property type="protein sequence ID" value="OKH46081.1"/>
    <property type="molecule type" value="Genomic_DNA"/>
</dbReference>
<proteinExistence type="predicted"/>
<evidence type="ECO:0000313" key="2">
    <source>
        <dbReference type="Proteomes" id="UP000185557"/>
    </source>
</evidence>
<dbReference type="RefSeq" id="WP_073609713.1">
    <property type="nucleotide sequence ID" value="NZ_MRCG01000014.1"/>
</dbReference>
<dbReference type="AlphaFoldDB" id="A0A1U7J1W6"/>
<accession>A0A1U7J1W6</accession>
<dbReference type="STRING" id="549789.NIES30_17410"/>